<evidence type="ECO:0000313" key="7">
    <source>
        <dbReference type="Proteomes" id="UP000027586"/>
    </source>
</evidence>
<comment type="caution">
    <text evidence="6">The sequence shown here is derived from an EMBL/GenBank/DDBJ whole genome shotgun (WGS) entry which is preliminary data.</text>
</comment>
<organism evidence="6 7">
    <name type="scientific">Lichtheimia corymbifera JMRC:FSU:9682</name>
    <dbReference type="NCBI Taxonomy" id="1263082"/>
    <lineage>
        <taxon>Eukaryota</taxon>
        <taxon>Fungi</taxon>
        <taxon>Fungi incertae sedis</taxon>
        <taxon>Mucoromycota</taxon>
        <taxon>Mucoromycotina</taxon>
        <taxon>Mucoromycetes</taxon>
        <taxon>Mucorales</taxon>
        <taxon>Lichtheimiaceae</taxon>
        <taxon>Lichtheimia</taxon>
    </lineage>
</organism>
<keyword evidence="1" id="KW-0521">NADP</keyword>
<keyword evidence="7" id="KW-1185">Reference proteome</keyword>
<dbReference type="STRING" id="1263082.A0A068RNY5"/>
<dbReference type="GO" id="GO:0005829">
    <property type="term" value="C:cytosol"/>
    <property type="evidence" value="ECO:0007669"/>
    <property type="project" value="TreeGrafter"/>
</dbReference>
<keyword evidence="2" id="KW-0560">Oxidoreductase</keyword>
<dbReference type="InterPro" id="IPR013149">
    <property type="entry name" value="ADH-like_C"/>
</dbReference>
<dbReference type="CDD" id="cd05286">
    <property type="entry name" value="QOR2"/>
    <property type="match status" value="1"/>
</dbReference>
<dbReference type="Gene3D" id="3.90.180.10">
    <property type="entry name" value="Medium-chain alcohol dehydrogenases, catalytic domain"/>
    <property type="match status" value="1"/>
</dbReference>
<name>A0A068RNY5_9FUNG</name>
<dbReference type="InterPro" id="IPR011032">
    <property type="entry name" value="GroES-like_sf"/>
</dbReference>
<dbReference type="SMART" id="SM00829">
    <property type="entry name" value="PKS_ER"/>
    <property type="match status" value="1"/>
</dbReference>
<evidence type="ECO:0000256" key="1">
    <source>
        <dbReference type="ARBA" id="ARBA00022857"/>
    </source>
</evidence>
<dbReference type="GO" id="GO:0003960">
    <property type="term" value="F:quinone reductase (NADPH) activity"/>
    <property type="evidence" value="ECO:0007669"/>
    <property type="project" value="InterPro"/>
</dbReference>
<dbReference type="Gene3D" id="3.40.50.720">
    <property type="entry name" value="NAD(P)-binding Rossmann-like Domain"/>
    <property type="match status" value="1"/>
</dbReference>
<dbReference type="InterPro" id="IPR020843">
    <property type="entry name" value="ER"/>
</dbReference>
<dbReference type="InterPro" id="IPR047618">
    <property type="entry name" value="QOR-like"/>
</dbReference>
<dbReference type="GO" id="GO:0070402">
    <property type="term" value="F:NADPH binding"/>
    <property type="evidence" value="ECO:0007669"/>
    <property type="project" value="TreeGrafter"/>
</dbReference>
<dbReference type="PROSITE" id="PS01162">
    <property type="entry name" value="QOR_ZETA_CRYSTAL"/>
    <property type="match status" value="1"/>
</dbReference>
<dbReference type="PANTHER" id="PTHR48106">
    <property type="entry name" value="QUINONE OXIDOREDUCTASE PIG3-RELATED"/>
    <property type="match status" value="1"/>
</dbReference>
<proteinExistence type="predicted"/>
<evidence type="ECO:0000256" key="4">
    <source>
        <dbReference type="ARBA" id="ARBA00070796"/>
    </source>
</evidence>
<sequence length="464" mass="51135">MLLWGFPPNQAKCQTQGPKYVFRCLPLRKRRYVYISHLASSSTTTTLLHVSSIIDDTITNPTHSTRLHHRVISYYIIVYCDNACATIHRTLLLATISAPAQLLHALPVSTFLPLDVHPLENFYFCIIITASPIEYSCIQTTTMKAVLVEKIDDRYQLAYKDVPIPTPKEGQVVVKNHFIGVNFSDTVYDHLFAQPPPYVPGCESAGEVIAVGANVDDIKVGDRVAHVSFNAYSEYAALDASQVAKIPDNVSYKDAAAASAQALTALTLVRHAYPVKKGDYILVYAAAGGVGLMLCQLGRYLNATVIGVTSSSEKADFARENGADYVINSSKEDVAAKVKEITNGLGCHAVYDSIGKATFETSMECTRRNGTLCSYGFASGDADPLPLMRLAENNVTINRPALYRHLVTREERERWWSELFDLLGNGHIKAHIHKVYDLKDTALAHEDIKGRKTIGKLLLKPSAD</sequence>
<dbReference type="PANTHER" id="PTHR48106:SF13">
    <property type="entry name" value="QUINONE OXIDOREDUCTASE-RELATED"/>
    <property type="match status" value="1"/>
</dbReference>
<dbReference type="GO" id="GO:0035925">
    <property type="term" value="F:mRNA 3'-UTR AU-rich region binding"/>
    <property type="evidence" value="ECO:0007669"/>
    <property type="project" value="TreeGrafter"/>
</dbReference>
<dbReference type="InterPro" id="IPR013154">
    <property type="entry name" value="ADH-like_N"/>
</dbReference>
<accession>A0A068RNY5</accession>
<dbReference type="GO" id="GO:0008270">
    <property type="term" value="F:zinc ion binding"/>
    <property type="evidence" value="ECO:0007669"/>
    <property type="project" value="InterPro"/>
</dbReference>
<gene>
    <name evidence="6" type="ORF">LCOR_03437.1</name>
</gene>
<evidence type="ECO:0000256" key="2">
    <source>
        <dbReference type="ARBA" id="ARBA00023002"/>
    </source>
</evidence>
<dbReference type="SUPFAM" id="SSF51735">
    <property type="entry name" value="NAD(P)-binding Rossmann-fold domains"/>
    <property type="match status" value="1"/>
</dbReference>
<dbReference type="InterPro" id="IPR036291">
    <property type="entry name" value="NAD(P)-bd_dom_sf"/>
</dbReference>
<dbReference type="SUPFAM" id="SSF50129">
    <property type="entry name" value="GroES-like"/>
    <property type="match status" value="1"/>
</dbReference>
<protein>
    <recommendedName>
        <fullName evidence="4">Probable quinone oxidoreductase</fullName>
    </recommendedName>
    <alternativeName>
        <fullName evidence="3">NADPH:quinone reductase</fullName>
    </alternativeName>
</protein>
<dbReference type="EMBL" id="CBTN010000011">
    <property type="protein sequence ID" value="CDH51888.1"/>
    <property type="molecule type" value="Genomic_DNA"/>
</dbReference>
<evidence type="ECO:0000256" key="3">
    <source>
        <dbReference type="ARBA" id="ARBA00043088"/>
    </source>
</evidence>
<evidence type="ECO:0000259" key="5">
    <source>
        <dbReference type="SMART" id="SM00829"/>
    </source>
</evidence>
<reference evidence="6" key="1">
    <citation type="submission" date="2013-08" db="EMBL/GenBank/DDBJ databases">
        <title>Gene expansion shapes genome architecture in the human pathogen Lichtheimia corymbifera: an evolutionary genomics analysis in the ancient terrestrial Mucorales (Mucoromycotina).</title>
        <authorList>
            <person name="Schwartze V.U."/>
            <person name="Winter S."/>
            <person name="Shelest E."/>
            <person name="Marcet-Houben M."/>
            <person name="Horn F."/>
            <person name="Wehner S."/>
            <person name="Hoffmann K."/>
            <person name="Riege K."/>
            <person name="Sammeth M."/>
            <person name="Nowrousian M."/>
            <person name="Valiante V."/>
            <person name="Linde J."/>
            <person name="Jacobsen I.D."/>
            <person name="Marz M."/>
            <person name="Brakhage A.A."/>
            <person name="Gabaldon T."/>
            <person name="Bocker S."/>
            <person name="Voigt K."/>
        </authorList>
    </citation>
    <scope>NUCLEOTIDE SEQUENCE [LARGE SCALE GENOMIC DNA]</scope>
    <source>
        <strain evidence="6">FSU 9682</strain>
    </source>
</reference>
<dbReference type="AlphaFoldDB" id="A0A068RNY5"/>
<dbReference type="VEuPathDB" id="FungiDB:LCOR_03437.1"/>
<evidence type="ECO:0000313" key="6">
    <source>
        <dbReference type="EMBL" id="CDH51888.1"/>
    </source>
</evidence>
<dbReference type="Pfam" id="PF00107">
    <property type="entry name" value="ADH_zinc_N"/>
    <property type="match status" value="1"/>
</dbReference>
<dbReference type="InterPro" id="IPR002364">
    <property type="entry name" value="Quin_OxRdtase/zeta-crystal_CS"/>
</dbReference>
<dbReference type="Proteomes" id="UP000027586">
    <property type="component" value="Unassembled WGS sequence"/>
</dbReference>
<feature type="domain" description="Enoyl reductase (ER)" evidence="5">
    <location>
        <begin position="152"/>
        <end position="459"/>
    </location>
</feature>
<dbReference type="OrthoDB" id="48317at2759"/>
<dbReference type="FunFam" id="3.40.50.720:FF:000053">
    <property type="entry name" value="Quinone oxidoreductase 1"/>
    <property type="match status" value="1"/>
</dbReference>
<dbReference type="Pfam" id="PF08240">
    <property type="entry name" value="ADH_N"/>
    <property type="match status" value="1"/>
</dbReference>